<dbReference type="AlphaFoldDB" id="A0A8H5HBP3"/>
<dbReference type="InterPro" id="IPR039697">
    <property type="entry name" value="Alcohol_dehydrogenase_Fe"/>
</dbReference>
<dbReference type="OrthoDB" id="3360544at2759"/>
<accession>A0A8H5HBP3</accession>
<protein>
    <recommendedName>
        <fullName evidence="6">Alcohol dehydrogenase iron-type/glycerol dehydrogenase GldA domain-containing protein</fullName>
    </recommendedName>
</protein>
<reference evidence="4 5" key="1">
    <citation type="journal article" date="2020" name="ISME J.">
        <title>Uncovering the hidden diversity of litter-decomposition mechanisms in mushroom-forming fungi.</title>
        <authorList>
            <person name="Floudas D."/>
            <person name="Bentzer J."/>
            <person name="Ahren D."/>
            <person name="Johansson T."/>
            <person name="Persson P."/>
            <person name="Tunlid A."/>
        </authorList>
    </citation>
    <scope>NUCLEOTIDE SEQUENCE [LARGE SCALE GENOMIC DNA]</scope>
    <source>
        <strain evidence="4 5">CBS 661.87</strain>
    </source>
</reference>
<dbReference type="EMBL" id="JAACJP010000013">
    <property type="protein sequence ID" value="KAF5380566.1"/>
    <property type="molecule type" value="Genomic_DNA"/>
</dbReference>
<dbReference type="PANTHER" id="PTHR11496">
    <property type="entry name" value="ALCOHOL DEHYDROGENASE"/>
    <property type="match status" value="1"/>
</dbReference>
<evidence type="ECO:0000313" key="5">
    <source>
        <dbReference type="Proteomes" id="UP000565441"/>
    </source>
</evidence>
<organism evidence="4 5">
    <name type="scientific">Tricholomella constricta</name>
    <dbReference type="NCBI Taxonomy" id="117010"/>
    <lineage>
        <taxon>Eukaryota</taxon>
        <taxon>Fungi</taxon>
        <taxon>Dikarya</taxon>
        <taxon>Basidiomycota</taxon>
        <taxon>Agaricomycotina</taxon>
        <taxon>Agaricomycetes</taxon>
        <taxon>Agaricomycetidae</taxon>
        <taxon>Agaricales</taxon>
        <taxon>Tricholomatineae</taxon>
        <taxon>Lyophyllaceae</taxon>
        <taxon>Tricholomella</taxon>
    </lineage>
</organism>
<dbReference type="InterPro" id="IPR056798">
    <property type="entry name" value="ADH_Fe_C"/>
</dbReference>
<comment type="caution">
    <text evidence="4">The sequence shown here is derived from an EMBL/GenBank/DDBJ whole genome shotgun (WGS) entry which is preliminary data.</text>
</comment>
<gene>
    <name evidence="4" type="ORF">D9615_004484</name>
</gene>
<evidence type="ECO:0000256" key="1">
    <source>
        <dbReference type="ARBA" id="ARBA00023002"/>
    </source>
</evidence>
<dbReference type="PROSITE" id="PS00060">
    <property type="entry name" value="ADH_IRON_2"/>
    <property type="match status" value="1"/>
</dbReference>
<evidence type="ECO:0000259" key="2">
    <source>
        <dbReference type="Pfam" id="PF00465"/>
    </source>
</evidence>
<dbReference type="Gene3D" id="3.40.50.1970">
    <property type="match status" value="1"/>
</dbReference>
<evidence type="ECO:0008006" key="6">
    <source>
        <dbReference type="Google" id="ProtNLM"/>
    </source>
</evidence>
<keyword evidence="1" id="KW-0560">Oxidoreductase</keyword>
<dbReference type="Pfam" id="PF00465">
    <property type="entry name" value="Fe-ADH"/>
    <property type="match status" value="1"/>
</dbReference>
<evidence type="ECO:0000313" key="4">
    <source>
        <dbReference type="EMBL" id="KAF5380566.1"/>
    </source>
</evidence>
<dbReference type="Pfam" id="PF25137">
    <property type="entry name" value="ADH_Fe_C"/>
    <property type="match status" value="1"/>
</dbReference>
<dbReference type="InterPro" id="IPR001670">
    <property type="entry name" value="ADH_Fe/GldA"/>
</dbReference>
<dbReference type="Proteomes" id="UP000565441">
    <property type="component" value="Unassembled WGS sequence"/>
</dbReference>
<keyword evidence="5" id="KW-1185">Reference proteome</keyword>
<dbReference type="InterPro" id="IPR018211">
    <property type="entry name" value="ADH_Fe_CS"/>
</dbReference>
<dbReference type="GO" id="GO:0046872">
    <property type="term" value="F:metal ion binding"/>
    <property type="evidence" value="ECO:0007669"/>
    <property type="project" value="InterPro"/>
</dbReference>
<dbReference type="SUPFAM" id="SSF56796">
    <property type="entry name" value="Dehydroquinate synthase-like"/>
    <property type="match status" value="1"/>
</dbReference>
<proteinExistence type="predicted"/>
<dbReference type="PANTHER" id="PTHR11496:SF97">
    <property type="entry name" value="ALCOHOL DEHYDROGENASE IRON-TYPE_GLYCEROL DEHYDROGENASE GLDA DOMAIN-CONTAINING PROTEIN"/>
    <property type="match status" value="1"/>
</dbReference>
<dbReference type="Gene3D" id="1.20.1090.10">
    <property type="entry name" value="Dehydroquinate synthase-like - alpha domain"/>
    <property type="match status" value="1"/>
</dbReference>
<dbReference type="GO" id="GO:0005739">
    <property type="term" value="C:mitochondrion"/>
    <property type="evidence" value="ECO:0007669"/>
    <property type="project" value="TreeGrafter"/>
</dbReference>
<feature type="domain" description="Alcohol dehydrogenase iron-type/glycerol dehydrogenase GldA" evidence="2">
    <location>
        <begin position="20"/>
        <end position="173"/>
    </location>
</feature>
<dbReference type="CDD" id="cd08192">
    <property type="entry name" value="MAR-like"/>
    <property type="match status" value="1"/>
</dbReference>
<name>A0A8H5HBP3_9AGAR</name>
<dbReference type="GO" id="GO:0004022">
    <property type="term" value="F:alcohol dehydrogenase (NAD+) activity"/>
    <property type="evidence" value="ECO:0007669"/>
    <property type="project" value="TreeGrafter"/>
</dbReference>
<sequence length="379" mass="40584">MDSESSISGFYSWTDTLKGVYYGPGSIATALPRLLNTLKIKKALIVTGKSLHDKTDVVNKIENLLKEQGAYGATFYEIGQHSPIAGIRRGIELFKLHQCDGIVSVGGGSPVDASKAILYNLQKETGGPTLFQIAIPTTLSAAEYTIGAGYTDDNGNKVAVSSQSLAPAGIILDAELTLATPERLWLSTGIRAVDHAVETLYRPLIPVPVKALCYTALADLFTYLPQSKANPQAVDVRQKLQLASWMSLWPTKLEKYSALGLSHALGHKLGATYGIPHGITSCLTLAPTVALKAQLASQEDKEHLAKALFYLHQPSTGSIDGDVRQLSSLIHRLVVDLGLQSTLSEYNVPNQDLPKIAAGALGSPDDPDLSRVVDMLKGL</sequence>
<feature type="domain" description="Fe-containing alcohol dehydrogenase-like C-terminal" evidence="3">
    <location>
        <begin position="187"/>
        <end position="361"/>
    </location>
</feature>
<evidence type="ECO:0000259" key="3">
    <source>
        <dbReference type="Pfam" id="PF25137"/>
    </source>
</evidence>